<dbReference type="Proteomes" id="UP000283878">
    <property type="component" value="Unassembled WGS sequence"/>
</dbReference>
<proteinExistence type="predicted"/>
<dbReference type="GO" id="GO:0005524">
    <property type="term" value="F:ATP binding"/>
    <property type="evidence" value="ECO:0007669"/>
    <property type="project" value="InterPro"/>
</dbReference>
<accession>A0AAX1XHK9</accession>
<dbReference type="EMBL" id="PKPZ01000022">
    <property type="protein sequence ID" value="RPB34559.1"/>
    <property type="molecule type" value="Genomic_DNA"/>
</dbReference>
<dbReference type="PANTHER" id="PTHR43581:SF4">
    <property type="entry name" value="ATP_GTP PHOSPHATASE"/>
    <property type="match status" value="1"/>
</dbReference>
<dbReference type="InterPro" id="IPR051396">
    <property type="entry name" value="Bact_Antivir_Def_Nuclease"/>
</dbReference>
<dbReference type="AlphaFoldDB" id="A0AAX1XHK9"/>
<evidence type="ECO:0000313" key="2">
    <source>
        <dbReference type="EMBL" id="RPB34559.1"/>
    </source>
</evidence>
<evidence type="ECO:0000259" key="1">
    <source>
        <dbReference type="SMART" id="SM00382"/>
    </source>
</evidence>
<comment type="caution">
    <text evidence="2">The sequence shown here is derived from an EMBL/GenBank/DDBJ whole genome shotgun (WGS) entry which is preliminary data.</text>
</comment>
<name>A0AAX1XHK9_9VIBR</name>
<dbReference type="Gene3D" id="3.40.50.300">
    <property type="entry name" value="P-loop containing nucleotide triphosphate hydrolases"/>
    <property type="match status" value="1"/>
</dbReference>
<gene>
    <name evidence="2" type="ORF">CYQ91_20240</name>
</gene>
<sequence length="509" mass="58417">MRFFVKKRSQSVPLPSIRPLVVLHEDNWNDYSFTTLFHVSLYLIGEDEPRDLGDLKVMRLGQEVNEKTFSSDIVMFKSLSELEGQYCSLADSFDYYENLKLIGDIELAKNTLNLLCDISFNQELLPIFENDECFNTSLLRYLTSKEILDKGTDIFKENFMKNAVKSLNFDVDIPMAESKSYSMNFDFNKYKGLPYRANLLVGANGVGKTQVMARLAILLSRFGGEEDDAKELKSSNLVGAGYISPRPSLYNVVAVSFNAFDSFELPSERNSRKFRYSYCGLRDGYGGYLTEDQLVSKIEDISELLRRDYEIHTFKTYESKKCEFQATKYDYFERCLLRLIPNYSGEIRYDKLSAGQKIVVNILLHVLEKISSQSLLLLDEPETHLHPKLMSTLYLILMEILEAFDSFAIVATHSPIIVQQVPSRSIKILQRIEDEPVVVEPLLECFGENLSEISRNIFQTSESDRDYKAVIDELLVSYRNDVDAVEALFNGRLGMNASIYLRSKAYHND</sequence>
<protein>
    <recommendedName>
        <fullName evidence="1">AAA+ ATPase domain-containing protein</fullName>
    </recommendedName>
</protein>
<dbReference type="CDD" id="cd00267">
    <property type="entry name" value="ABC_ATPase"/>
    <property type="match status" value="1"/>
</dbReference>
<reference evidence="2 3" key="1">
    <citation type="journal article" date="2018" name="AMB Express">
        <title>Occurrence and significance of pathogenicity and fitness islands in environmental vibrios.</title>
        <authorList>
            <person name="Klein S."/>
            <person name="Pipes S."/>
            <person name="Lovell C.R."/>
        </authorList>
    </citation>
    <scope>NUCLEOTIDE SEQUENCE [LARGE SCALE GENOMIC DNA]</scope>
    <source>
        <strain evidence="2 3">JBS-8-11-1</strain>
    </source>
</reference>
<dbReference type="Pfam" id="PF13304">
    <property type="entry name" value="AAA_21"/>
    <property type="match status" value="1"/>
</dbReference>
<dbReference type="InterPro" id="IPR003593">
    <property type="entry name" value="AAA+_ATPase"/>
</dbReference>
<dbReference type="RefSeq" id="WP_124008959.1">
    <property type="nucleotide sequence ID" value="NZ_PKPZ01000022.1"/>
</dbReference>
<dbReference type="PANTHER" id="PTHR43581">
    <property type="entry name" value="ATP/GTP PHOSPHATASE"/>
    <property type="match status" value="1"/>
</dbReference>
<organism evidence="2 3">
    <name type="scientific">Vibrio diabolicus</name>
    <dbReference type="NCBI Taxonomy" id="50719"/>
    <lineage>
        <taxon>Bacteria</taxon>
        <taxon>Pseudomonadati</taxon>
        <taxon>Pseudomonadota</taxon>
        <taxon>Gammaproteobacteria</taxon>
        <taxon>Vibrionales</taxon>
        <taxon>Vibrionaceae</taxon>
        <taxon>Vibrio</taxon>
        <taxon>Vibrio diabolicus subgroup</taxon>
    </lineage>
</organism>
<feature type="domain" description="AAA+ ATPase" evidence="1">
    <location>
        <begin position="194"/>
        <end position="444"/>
    </location>
</feature>
<dbReference type="SMART" id="SM00382">
    <property type="entry name" value="AAA"/>
    <property type="match status" value="1"/>
</dbReference>
<dbReference type="InterPro" id="IPR027417">
    <property type="entry name" value="P-loop_NTPase"/>
</dbReference>
<dbReference type="GO" id="GO:0016887">
    <property type="term" value="F:ATP hydrolysis activity"/>
    <property type="evidence" value="ECO:0007669"/>
    <property type="project" value="InterPro"/>
</dbReference>
<dbReference type="InterPro" id="IPR003959">
    <property type="entry name" value="ATPase_AAA_core"/>
</dbReference>
<evidence type="ECO:0000313" key="3">
    <source>
        <dbReference type="Proteomes" id="UP000283878"/>
    </source>
</evidence>
<dbReference type="SUPFAM" id="SSF52540">
    <property type="entry name" value="P-loop containing nucleoside triphosphate hydrolases"/>
    <property type="match status" value="1"/>
</dbReference>